<organism evidence="2 3">
    <name type="scientific">Colletotrichum lupini</name>
    <dbReference type="NCBI Taxonomy" id="145971"/>
    <lineage>
        <taxon>Eukaryota</taxon>
        <taxon>Fungi</taxon>
        <taxon>Dikarya</taxon>
        <taxon>Ascomycota</taxon>
        <taxon>Pezizomycotina</taxon>
        <taxon>Sordariomycetes</taxon>
        <taxon>Hypocreomycetidae</taxon>
        <taxon>Glomerellales</taxon>
        <taxon>Glomerellaceae</taxon>
        <taxon>Colletotrichum</taxon>
        <taxon>Colletotrichum acutatum species complex</taxon>
    </lineage>
</organism>
<accession>A0A9Q8SSZ6</accession>
<protein>
    <submittedName>
        <fullName evidence="2">Uncharacterized protein</fullName>
    </submittedName>
</protein>
<keyword evidence="3" id="KW-1185">Reference proteome</keyword>
<feature type="transmembrane region" description="Helical" evidence="1">
    <location>
        <begin position="139"/>
        <end position="163"/>
    </location>
</feature>
<dbReference type="RefSeq" id="XP_049144661.1">
    <property type="nucleotide sequence ID" value="XM_049287518.1"/>
</dbReference>
<sequence length="227" mass="25235">MPTTTTANPPSPPNTHALPGRYYPLSVLPRAASALALGPLCKSQQEKHREALSLSLSVLLSLVWDYYLRTPKPKRFHSLVHFYLSLLSLCLPLYLPPPTTPPPLLVNDFASCPFLHKLPSSKDPKANSHARARTFKTLTIFYCSVLHLLSIAAAIACFLALLYSASCFFTLPLTHFRTSLLGWRISFVEYVLALSFLQPHSLLHTPTHISSLTSRYTRIYPPDPGPG</sequence>
<gene>
    <name evidence="2" type="ORF">CLUP02_08529</name>
</gene>
<proteinExistence type="predicted"/>
<dbReference type="AlphaFoldDB" id="A0A9Q8SSZ6"/>
<keyword evidence="1" id="KW-1133">Transmembrane helix</keyword>
<dbReference type="EMBL" id="CP019476">
    <property type="protein sequence ID" value="UQC83039.1"/>
    <property type="molecule type" value="Genomic_DNA"/>
</dbReference>
<reference evidence="2" key="1">
    <citation type="journal article" date="2021" name="Mol. Plant Microbe Interact.">
        <title>Complete Genome Sequence of the Plant-Pathogenic Fungus Colletotrichum lupini.</title>
        <authorList>
            <person name="Baroncelli R."/>
            <person name="Pensec F."/>
            <person name="Da Lio D."/>
            <person name="Boufleur T."/>
            <person name="Vicente I."/>
            <person name="Sarrocco S."/>
            <person name="Picot A."/>
            <person name="Baraldi E."/>
            <person name="Sukno S."/>
            <person name="Thon M."/>
            <person name="Le Floch G."/>
        </authorList>
    </citation>
    <scope>NUCLEOTIDE SEQUENCE</scope>
    <source>
        <strain evidence="2">IMI 504893</strain>
    </source>
</reference>
<evidence type="ECO:0000256" key="1">
    <source>
        <dbReference type="SAM" id="Phobius"/>
    </source>
</evidence>
<keyword evidence="1" id="KW-0472">Membrane</keyword>
<dbReference type="GeneID" id="73342528"/>
<dbReference type="Proteomes" id="UP000830671">
    <property type="component" value="Chromosome 4"/>
</dbReference>
<evidence type="ECO:0000313" key="2">
    <source>
        <dbReference type="EMBL" id="UQC83039.1"/>
    </source>
</evidence>
<dbReference type="KEGG" id="clup:CLUP02_08529"/>
<evidence type="ECO:0000313" key="3">
    <source>
        <dbReference type="Proteomes" id="UP000830671"/>
    </source>
</evidence>
<name>A0A9Q8SSZ6_9PEZI</name>
<keyword evidence="1" id="KW-0812">Transmembrane</keyword>